<evidence type="ECO:0000313" key="13">
    <source>
        <dbReference type="Proteomes" id="UP000581447"/>
    </source>
</evidence>
<dbReference type="PANTHER" id="PTHR43725:SF47">
    <property type="entry name" value="UDP-GLUCOSE 4-EPIMERASE"/>
    <property type="match status" value="1"/>
</dbReference>
<evidence type="ECO:0000256" key="3">
    <source>
        <dbReference type="ARBA" id="ARBA00004947"/>
    </source>
</evidence>
<evidence type="ECO:0000256" key="10">
    <source>
        <dbReference type="RuleBase" id="RU366046"/>
    </source>
</evidence>
<evidence type="ECO:0000256" key="9">
    <source>
        <dbReference type="ARBA" id="ARBA00023235"/>
    </source>
</evidence>
<evidence type="ECO:0000256" key="1">
    <source>
        <dbReference type="ARBA" id="ARBA00000083"/>
    </source>
</evidence>
<evidence type="ECO:0000256" key="8">
    <source>
        <dbReference type="ARBA" id="ARBA00023144"/>
    </source>
</evidence>
<dbReference type="CDD" id="cd05247">
    <property type="entry name" value="UDP_G4E_1_SDR_e"/>
    <property type="match status" value="1"/>
</dbReference>
<keyword evidence="9 10" id="KW-0413">Isomerase</keyword>
<feature type="domain" description="NAD-dependent epimerase/dehydratase" evidence="11">
    <location>
        <begin position="3"/>
        <end position="261"/>
    </location>
</feature>
<keyword evidence="10" id="KW-0119">Carbohydrate metabolism</keyword>
<accession>A0A840B4D3</accession>
<dbReference type="InterPro" id="IPR001509">
    <property type="entry name" value="Epimerase_deHydtase"/>
</dbReference>
<dbReference type="SUPFAM" id="SSF51735">
    <property type="entry name" value="NAD(P)-binding Rossmann-fold domains"/>
    <property type="match status" value="1"/>
</dbReference>
<dbReference type="RefSeq" id="WP_183942315.1">
    <property type="nucleotide sequence ID" value="NZ_BAABBG010000021.1"/>
</dbReference>
<dbReference type="GO" id="GO:0006012">
    <property type="term" value="P:galactose metabolic process"/>
    <property type="evidence" value="ECO:0007669"/>
    <property type="project" value="UniProtKB-UniPathway"/>
</dbReference>
<proteinExistence type="inferred from homology"/>
<comment type="catalytic activity">
    <reaction evidence="1 10">
        <text>UDP-alpha-D-glucose = UDP-alpha-D-galactose</text>
        <dbReference type="Rhea" id="RHEA:22168"/>
        <dbReference type="ChEBI" id="CHEBI:58885"/>
        <dbReference type="ChEBI" id="CHEBI:66914"/>
        <dbReference type="EC" id="5.1.3.2"/>
    </reaction>
</comment>
<dbReference type="UniPathway" id="UPA00214"/>
<dbReference type="EC" id="5.1.3.2" evidence="5 10"/>
<dbReference type="PANTHER" id="PTHR43725">
    <property type="entry name" value="UDP-GLUCOSE 4-EPIMERASE"/>
    <property type="match status" value="1"/>
</dbReference>
<dbReference type="GO" id="GO:0005829">
    <property type="term" value="C:cytosol"/>
    <property type="evidence" value="ECO:0007669"/>
    <property type="project" value="TreeGrafter"/>
</dbReference>
<evidence type="ECO:0000259" key="11">
    <source>
        <dbReference type="Pfam" id="PF01370"/>
    </source>
</evidence>
<comment type="caution">
    <text evidence="12">The sequence shown here is derived from an EMBL/GenBank/DDBJ whole genome shotgun (WGS) entry which is preliminary data.</text>
</comment>
<dbReference type="Proteomes" id="UP000581447">
    <property type="component" value="Unassembled WGS sequence"/>
</dbReference>
<dbReference type="NCBIfam" id="NF007956">
    <property type="entry name" value="PRK10675.1"/>
    <property type="match status" value="1"/>
</dbReference>
<keyword evidence="7 10" id="KW-0520">NAD</keyword>
<dbReference type="NCBIfam" id="TIGR01179">
    <property type="entry name" value="galE"/>
    <property type="match status" value="1"/>
</dbReference>
<evidence type="ECO:0000256" key="6">
    <source>
        <dbReference type="ARBA" id="ARBA00018569"/>
    </source>
</evidence>
<dbReference type="Gene3D" id="3.40.50.720">
    <property type="entry name" value="NAD(P)-binding Rossmann-like Domain"/>
    <property type="match status" value="1"/>
</dbReference>
<dbReference type="GO" id="GO:0003978">
    <property type="term" value="F:UDP-glucose 4-epimerase activity"/>
    <property type="evidence" value="ECO:0007669"/>
    <property type="project" value="UniProtKB-UniRule"/>
</dbReference>
<comment type="similarity">
    <text evidence="4 10">Belongs to the NAD(P)-dependent epimerase/dehydratase family.</text>
</comment>
<organism evidence="12 13">
    <name type="scientific">Sphingorhabdus rigui</name>
    <dbReference type="NCBI Taxonomy" id="1282858"/>
    <lineage>
        <taxon>Bacteria</taxon>
        <taxon>Pseudomonadati</taxon>
        <taxon>Pseudomonadota</taxon>
        <taxon>Alphaproteobacteria</taxon>
        <taxon>Sphingomonadales</taxon>
        <taxon>Sphingomonadaceae</taxon>
        <taxon>Sphingorhabdus</taxon>
    </lineage>
</organism>
<evidence type="ECO:0000256" key="7">
    <source>
        <dbReference type="ARBA" id="ARBA00023027"/>
    </source>
</evidence>
<dbReference type="Gene3D" id="3.90.25.10">
    <property type="entry name" value="UDP-galactose 4-epimerase, domain 1"/>
    <property type="match status" value="1"/>
</dbReference>
<protein>
    <recommendedName>
        <fullName evidence="6 10">UDP-glucose 4-epimerase</fullName>
        <ecNumber evidence="5 10">5.1.3.2</ecNumber>
    </recommendedName>
</protein>
<dbReference type="AlphaFoldDB" id="A0A840B4D3"/>
<evidence type="ECO:0000313" key="12">
    <source>
        <dbReference type="EMBL" id="MBB3944017.1"/>
    </source>
</evidence>
<reference evidence="12 13" key="1">
    <citation type="submission" date="2020-08" db="EMBL/GenBank/DDBJ databases">
        <title>Genomic Encyclopedia of Type Strains, Phase IV (KMG-IV): sequencing the most valuable type-strain genomes for metagenomic binning, comparative biology and taxonomic classification.</title>
        <authorList>
            <person name="Goeker M."/>
        </authorList>
    </citation>
    <scope>NUCLEOTIDE SEQUENCE [LARGE SCALE GENOMIC DNA]</scope>
    <source>
        <strain evidence="12 13">DSM 29050</strain>
    </source>
</reference>
<sequence length="340" mass="37188">MKVFVTGGAGYIGTHTVLELLRDGHEVCVSDNYRNSSPVALDRVRRLANADFRQCEIDIRDQDTLAQALADFQPDAVIHFAGLKAVGESSEIPIDYYDNNVVGSLRLLAAMDEAGCTRIVFSSSATVYGEPQYLPYDEQHPLAPTNPYGRTKLMVEEIIRDWCRSKPQNSAALLRYFNPVGAHASGDIGEDPRGTPNNLMPFVAQVAVGRRSHLSVFGNDYATADGTGERDYIHVVDLARAHLAAIHYASRRQGCEAFNIGTGSAYSVLQIVDAFERASGRTVPYQVSVRRAGDIATSVACVDKARDTLGWASRHTLDDICQSSWNWQSRNPEGYGGDAA</sequence>
<evidence type="ECO:0000256" key="4">
    <source>
        <dbReference type="ARBA" id="ARBA00007637"/>
    </source>
</evidence>
<dbReference type="EMBL" id="JACIEA010000004">
    <property type="protein sequence ID" value="MBB3944017.1"/>
    <property type="molecule type" value="Genomic_DNA"/>
</dbReference>
<keyword evidence="13" id="KW-1185">Reference proteome</keyword>
<evidence type="ECO:0000256" key="2">
    <source>
        <dbReference type="ARBA" id="ARBA00001911"/>
    </source>
</evidence>
<gene>
    <name evidence="12" type="ORF">GGR91_002286</name>
</gene>
<name>A0A840B4D3_9SPHN</name>
<evidence type="ECO:0000256" key="5">
    <source>
        <dbReference type="ARBA" id="ARBA00013189"/>
    </source>
</evidence>
<dbReference type="InterPro" id="IPR036291">
    <property type="entry name" value="NAD(P)-bd_dom_sf"/>
</dbReference>
<dbReference type="InterPro" id="IPR005886">
    <property type="entry name" value="UDP_G4E"/>
</dbReference>
<comment type="subunit">
    <text evidence="10">Homodimer.</text>
</comment>
<comment type="pathway">
    <text evidence="3 10">Carbohydrate metabolism; galactose metabolism.</text>
</comment>
<keyword evidence="8" id="KW-0299">Galactose metabolism</keyword>
<comment type="cofactor">
    <cofactor evidence="2 10">
        <name>NAD(+)</name>
        <dbReference type="ChEBI" id="CHEBI:57540"/>
    </cofactor>
</comment>
<dbReference type="Pfam" id="PF01370">
    <property type="entry name" value="Epimerase"/>
    <property type="match status" value="1"/>
</dbReference>